<dbReference type="SUPFAM" id="SSF52540">
    <property type="entry name" value="P-loop containing nucleoside triphosphate hydrolases"/>
    <property type="match status" value="1"/>
</dbReference>
<keyword evidence="3 7" id="KW-0347">Helicase</keyword>
<dbReference type="InterPro" id="IPR001650">
    <property type="entry name" value="Helicase_C-like"/>
</dbReference>
<dbReference type="PANTHER" id="PTHR47961">
    <property type="entry name" value="DNA POLYMERASE THETA, PUTATIVE (AFU_ORTHOLOGUE AFUA_1G05260)-RELATED"/>
    <property type="match status" value="1"/>
</dbReference>
<dbReference type="RefSeq" id="WP_114676732.1">
    <property type="nucleotide sequence ID" value="NZ_CP031188.1"/>
</dbReference>
<name>A0A345H8Q9_9FLAO</name>
<dbReference type="GO" id="GO:0003676">
    <property type="term" value="F:nucleic acid binding"/>
    <property type="evidence" value="ECO:0007669"/>
    <property type="project" value="InterPro"/>
</dbReference>
<proteinExistence type="predicted"/>
<accession>A0A345H8Q9</accession>
<dbReference type="InterPro" id="IPR014001">
    <property type="entry name" value="Helicase_ATP-bd"/>
</dbReference>
<keyword evidence="2" id="KW-0378">Hydrolase</keyword>
<dbReference type="AlphaFoldDB" id="A0A345H8Q9"/>
<dbReference type="EMBL" id="CP031188">
    <property type="protein sequence ID" value="AXG72969.1"/>
    <property type="molecule type" value="Genomic_DNA"/>
</dbReference>
<gene>
    <name evidence="7" type="ORF">DVK85_01455</name>
</gene>
<evidence type="ECO:0000256" key="3">
    <source>
        <dbReference type="ARBA" id="ARBA00022806"/>
    </source>
</evidence>
<dbReference type="CDD" id="cd17921">
    <property type="entry name" value="DEXHc_Ski2"/>
    <property type="match status" value="1"/>
</dbReference>
<organism evidence="7 8">
    <name type="scientific">Flavobacterium arcticum</name>
    <dbReference type="NCBI Taxonomy" id="1784713"/>
    <lineage>
        <taxon>Bacteria</taxon>
        <taxon>Pseudomonadati</taxon>
        <taxon>Bacteroidota</taxon>
        <taxon>Flavobacteriia</taxon>
        <taxon>Flavobacteriales</taxon>
        <taxon>Flavobacteriaceae</taxon>
        <taxon>Flavobacterium</taxon>
    </lineage>
</organism>
<dbReference type="Proteomes" id="UP000253951">
    <property type="component" value="Chromosome"/>
</dbReference>
<keyword evidence="4" id="KW-0067">ATP-binding</keyword>
<dbReference type="PROSITE" id="PS51192">
    <property type="entry name" value="HELICASE_ATP_BIND_1"/>
    <property type="match status" value="1"/>
</dbReference>
<dbReference type="InterPro" id="IPR011545">
    <property type="entry name" value="DEAD/DEAH_box_helicase_dom"/>
</dbReference>
<evidence type="ECO:0000313" key="8">
    <source>
        <dbReference type="Proteomes" id="UP000253951"/>
    </source>
</evidence>
<dbReference type="KEGG" id="fat:DVK85_01455"/>
<protein>
    <submittedName>
        <fullName evidence="7">Helicase</fullName>
    </submittedName>
</protein>
<dbReference type="GO" id="GO:0004386">
    <property type="term" value="F:helicase activity"/>
    <property type="evidence" value="ECO:0007669"/>
    <property type="project" value="UniProtKB-KW"/>
</dbReference>
<evidence type="ECO:0000256" key="2">
    <source>
        <dbReference type="ARBA" id="ARBA00022801"/>
    </source>
</evidence>
<dbReference type="SMART" id="SM00490">
    <property type="entry name" value="HELICc"/>
    <property type="match status" value="1"/>
</dbReference>
<dbReference type="InterPro" id="IPR050474">
    <property type="entry name" value="Hel308_SKI2-like"/>
</dbReference>
<evidence type="ECO:0000313" key="7">
    <source>
        <dbReference type="EMBL" id="AXG72969.1"/>
    </source>
</evidence>
<dbReference type="PANTHER" id="PTHR47961:SF6">
    <property type="entry name" value="DNA-DIRECTED DNA POLYMERASE"/>
    <property type="match status" value="1"/>
</dbReference>
<dbReference type="InterPro" id="IPR027417">
    <property type="entry name" value="P-loop_NTPase"/>
</dbReference>
<evidence type="ECO:0000256" key="4">
    <source>
        <dbReference type="ARBA" id="ARBA00022840"/>
    </source>
</evidence>
<keyword evidence="1" id="KW-0547">Nucleotide-binding</keyword>
<dbReference type="Gene3D" id="3.40.50.300">
    <property type="entry name" value="P-loop containing nucleotide triphosphate hydrolases"/>
    <property type="match status" value="2"/>
</dbReference>
<keyword evidence="8" id="KW-1185">Reference proteome</keyword>
<feature type="domain" description="Helicase C-terminal" evidence="6">
    <location>
        <begin position="522"/>
        <end position="720"/>
    </location>
</feature>
<sequence>MSIENTLESVAKLNEDKYLQNQVAQLNARYILLNTDEEKQNFPNYSVKDEEMTLLAFHYLNLGCRLAEQQAILEASQPLERGAQILEYIYGSKNNETNFRNYHVLISGLAYYSAFQYSKSFILIKKAENETTIAKLLNMFLSRRFNELQNDINTIIINKDYINLNRSDHEDETSSRIYEIVIARSLSKVISYLNFGNQTLLEQAKEELETLKDIASLKEDVDVWWTIRLILIILGGVERASLWSVLIHHYKELPPLVSNFIFSHVFAKRTKVHEFFTTQRSALEKVINKDDGVVISMPTSSGKTRIAEVAILDTKVKDTNSKILFIAPYKSLAFEIENDLGRIFTPIGITVSQLYGGSLFSKIDEKLIQDTDVIIATQEKAKALFRSDNELIKTIKLVVLDEGHLLGGGERDTRNELFMEELRFHIHKKGGKFIVLSAVLPNPEDLSFWLTESDDNVFDSDWRPSEERMGILEWTGKSVNLNWLSADDERNSFNNRFVIAEKQPRKPRERTDKYIPGDKNEAVAATAIKLFKFGPVLIYVGLKASVFTMARAYKKVLANDTPFPWKNQNNWQAFELACIEFDGDDSIWLHYARLGILCHNANLPSDVRIPLERLMRTERPRVIIATSTLGQGVNLGVSSIIFATLQKAAEKLSYSDFWNIAGRAGRAFVDQEGKILVALDNSKRRTLRERHKVTRTQRSIEKYFNKSNLQNAKSGLLWSIRTIKYSSAFSEGVSFERLLELVAENDFSELEHSDAFINELDIIDDTLLALHQLNHNEIDPTDVVWVEEFFKKSLAYLQCAKDEEDTFIKEEQIITFIKARIGGILKAVGQDSKDWDAHIRSGIPLQSDLILEASLQEIIELIDEFFLEEDYSIGAKTGLLSFIESIVNQTPVLQEEYLQNERLKEIRELWLAGNSMTEIKAIQNASVVVNQHYSFKLPWVLNGIAKKLQALELESHSQLLQELSILSETGLPNLVAVKVYQAGIRSRQVAIEVASMYDDDSWDKGISYYKYDIIKNADFYKLLLSDDTAKWIDLFLQYNEREHIVINEIPPFYSEHLLGLGNVILFPKTINKEHHLVSSDLTVIVPVKSVEGLYLAEVIDKEGVYFIQTEDGYWQLNVANPNIEINRIEEEEF</sequence>
<dbReference type="OrthoDB" id="9815222at2"/>
<dbReference type="Pfam" id="PF00270">
    <property type="entry name" value="DEAD"/>
    <property type="match status" value="1"/>
</dbReference>
<dbReference type="PROSITE" id="PS51194">
    <property type="entry name" value="HELICASE_CTER"/>
    <property type="match status" value="1"/>
</dbReference>
<dbReference type="GO" id="GO:0016787">
    <property type="term" value="F:hydrolase activity"/>
    <property type="evidence" value="ECO:0007669"/>
    <property type="project" value="UniProtKB-KW"/>
</dbReference>
<dbReference type="GO" id="GO:0005524">
    <property type="term" value="F:ATP binding"/>
    <property type="evidence" value="ECO:0007669"/>
    <property type="project" value="UniProtKB-KW"/>
</dbReference>
<evidence type="ECO:0000259" key="5">
    <source>
        <dbReference type="PROSITE" id="PS51192"/>
    </source>
</evidence>
<feature type="domain" description="Helicase ATP-binding" evidence="5">
    <location>
        <begin position="284"/>
        <end position="458"/>
    </location>
</feature>
<evidence type="ECO:0000259" key="6">
    <source>
        <dbReference type="PROSITE" id="PS51194"/>
    </source>
</evidence>
<dbReference type="SMART" id="SM00487">
    <property type="entry name" value="DEXDc"/>
    <property type="match status" value="1"/>
</dbReference>
<evidence type="ECO:0000256" key="1">
    <source>
        <dbReference type="ARBA" id="ARBA00022741"/>
    </source>
</evidence>
<reference evidence="7 8" key="1">
    <citation type="submission" date="2018-07" db="EMBL/GenBank/DDBJ databases">
        <title>Complete genome sequence of Flavobacterium arcticum type strain SM1502T.</title>
        <authorList>
            <person name="Li Y."/>
            <person name="Li D.-D."/>
        </authorList>
    </citation>
    <scope>NUCLEOTIDE SEQUENCE [LARGE SCALE GENOMIC DNA]</scope>
    <source>
        <strain evidence="7 8">SM1502</strain>
    </source>
</reference>